<dbReference type="InterPro" id="IPR004911">
    <property type="entry name" value="Interferon-induced_GILT"/>
</dbReference>
<dbReference type="GO" id="GO:0016671">
    <property type="term" value="F:oxidoreductase activity, acting on a sulfur group of donors, disulfide as acceptor"/>
    <property type="evidence" value="ECO:0007669"/>
    <property type="project" value="InterPro"/>
</dbReference>
<evidence type="ECO:0000256" key="3">
    <source>
        <dbReference type="ARBA" id="ARBA00022525"/>
    </source>
</evidence>
<dbReference type="AlphaFoldDB" id="A0A0D2P704"/>
<evidence type="ECO:0000256" key="2">
    <source>
        <dbReference type="ARBA" id="ARBA00005679"/>
    </source>
</evidence>
<dbReference type="OrthoDB" id="958254at2759"/>
<evidence type="ECO:0000256" key="5">
    <source>
        <dbReference type="ARBA" id="ARBA00023180"/>
    </source>
</evidence>
<dbReference type="GO" id="GO:0005576">
    <property type="term" value="C:extracellular region"/>
    <property type="evidence" value="ECO:0007669"/>
    <property type="project" value="UniProtKB-SubCell"/>
</dbReference>
<name>A0A0D2P704_HYPSF</name>
<organism evidence="7 8">
    <name type="scientific">Hypholoma sublateritium (strain FD-334 SS-4)</name>
    <dbReference type="NCBI Taxonomy" id="945553"/>
    <lineage>
        <taxon>Eukaryota</taxon>
        <taxon>Fungi</taxon>
        <taxon>Dikarya</taxon>
        <taxon>Basidiomycota</taxon>
        <taxon>Agaricomycotina</taxon>
        <taxon>Agaricomycetes</taxon>
        <taxon>Agaricomycetidae</taxon>
        <taxon>Agaricales</taxon>
        <taxon>Agaricineae</taxon>
        <taxon>Strophariaceae</taxon>
        <taxon>Hypholoma</taxon>
    </lineage>
</organism>
<dbReference type="Pfam" id="PF03227">
    <property type="entry name" value="GILT"/>
    <property type="match status" value="1"/>
</dbReference>
<accession>A0A0D2P704</accession>
<dbReference type="Proteomes" id="UP000054270">
    <property type="component" value="Unassembled WGS sequence"/>
</dbReference>
<keyword evidence="3" id="KW-0964">Secreted</keyword>
<keyword evidence="5" id="KW-0325">Glycoprotein</keyword>
<evidence type="ECO:0000256" key="1">
    <source>
        <dbReference type="ARBA" id="ARBA00004613"/>
    </source>
</evidence>
<evidence type="ECO:0000313" key="7">
    <source>
        <dbReference type="EMBL" id="KJA24491.1"/>
    </source>
</evidence>
<sequence length="229" mass="24726">MKFISTYSAAFLPSALALHAVRPFVVQDAGYPKPDVKVQVQLGVMSRCPDALICENLFTQVIEKVGDKSEVSLIYVAKIDDDDPDFGVSCMHGPEECAGNVQQLCVNKYAPFTNFWEFVKCQNYQGRENIGTPEVALKCAQTAGIDWEVGGSGKCAGLDGSGKGSEGVALLRASTTLGHELGIQKSCTVLISGKPVCVHDGTWKDCENGHSVGDFVRQIEKEYDELNGN</sequence>
<comment type="similarity">
    <text evidence="2">Belongs to the GILT family.</text>
</comment>
<dbReference type="EMBL" id="KN817536">
    <property type="protein sequence ID" value="KJA24491.1"/>
    <property type="molecule type" value="Genomic_DNA"/>
</dbReference>
<dbReference type="OMA" id="GPTECIG"/>
<reference evidence="8" key="1">
    <citation type="submission" date="2014-04" db="EMBL/GenBank/DDBJ databases">
        <title>Evolutionary Origins and Diversification of the Mycorrhizal Mutualists.</title>
        <authorList>
            <consortium name="DOE Joint Genome Institute"/>
            <consortium name="Mycorrhizal Genomics Consortium"/>
            <person name="Kohler A."/>
            <person name="Kuo A."/>
            <person name="Nagy L.G."/>
            <person name="Floudas D."/>
            <person name="Copeland A."/>
            <person name="Barry K.W."/>
            <person name="Cichocki N."/>
            <person name="Veneault-Fourrey C."/>
            <person name="LaButti K."/>
            <person name="Lindquist E.A."/>
            <person name="Lipzen A."/>
            <person name="Lundell T."/>
            <person name="Morin E."/>
            <person name="Murat C."/>
            <person name="Riley R."/>
            <person name="Ohm R."/>
            <person name="Sun H."/>
            <person name="Tunlid A."/>
            <person name="Henrissat B."/>
            <person name="Grigoriev I.V."/>
            <person name="Hibbett D.S."/>
            <person name="Martin F."/>
        </authorList>
    </citation>
    <scope>NUCLEOTIDE SEQUENCE [LARGE SCALE GENOMIC DNA]</scope>
    <source>
        <strain evidence="8">FD-334 SS-4</strain>
    </source>
</reference>
<feature type="signal peptide" evidence="6">
    <location>
        <begin position="1"/>
        <end position="17"/>
    </location>
</feature>
<gene>
    <name evidence="7" type="ORF">HYPSUDRAFT_136162</name>
</gene>
<dbReference type="STRING" id="945553.A0A0D2P704"/>
<dbReference type="PANTHER" id="PTHR13234">
    <property type="entry name" value="GAMMA-INTERFERON INDUCIBLE LYSOSOMAL THIOL REDUCTASE GILT"/>
    <property type="match status" value="1"/>
</dbReference>
<dbReference type="PANTHER" id="PTHR13234:SF8">
    <property type="entry name" value="GAMMA-INTERFERON-INDUCIBLE LYSOSOMAL THIOL REDUCTASE"/>
    <property type="match status" value="1"/>
</dbReference>
<keyword evidence="8" id="KW-1185">Reference proteome</keyword>
<evidence type="ECO:0000256" key="6">
    <source>
        <dbReference type="SAM" id="SignalP"/>
    </source>
</evidence>
<evidence type="ECO:0000256" key="4">
    <source>
        <dbReference type="ARBA" id="ARBA00022729"/>
    </source>
</evidence>
<evidence type="ECO:0000313" key="8">
    <source>
        <dbReference type="Proteomes" id="UP000054270"/>
    </source>
</evidence>
<proteinExistence type="inferred from homology"/>
<protein>
    <recommendedName>
        <fullName evidence="9">Gamma interferon inducible lysosomal thiol reductase GILT</fullName>
    </recommendedName>
</protein>
<comment type="subcellular location">
    <subcellularLocation>
        <location evidence="1">Secreted</location>
    </subcellularLocation>
</comment>
<keyword evidence="4 6" id="KW-0732">Signal</keyword>
<feature type="chain" id="PRO_5002248598" description="Gamma interferon inducible lysosomal thiol reductase GILT" evidence="6">
    <location>
        <begin position="18"/>
        <end position="229"/>
    </location>
</feature>
<dbReference type="Gene3D" id="3.40.30.10">
    <property type="entry name" value="Glutaredoxin"/>
    <property type="match status" value="1"/>
</dbReference>
<evidence type="ECO:0008006" key="9">
    <source>
        <dbReference type="Google" id="ProtNLM"/>
    </source>
</evidence>